<proteinExistence type="predicted"/>
<sequence length="90" mass="10424">MREGAKDSKCDPHESWFVQLSADMPLQEVAPTYAHRLSYEHGYRFMKQDLLWTQARVRMPEQFERWSLLVFELFGVGSLACTSRPSALGT</sequence>
<dbReference type="AlphaFoldDB" id="D6TH05"/>
<dbReference type="RefSeq" id="WP_007905192.1">
    <property type="nucleotide sequence ID" value="NZ_ADVG01000001.1"/>
</dbReference>
<dbReference type="EMBL" id="ADVG01000001">
    <property type="protein sequence ID" value="EFH88934.1"/>
    <property type="molecule type" value="Genomic_DNA"/>
</dbReference>
<organism evidence="1 2">
    <name type="scientific">Ktedonobacter racemifer DSM 44963</name>
    <dbReference type="NCBI Taxonomy" id="485913"/>
    <lineage>
        <taxon>Bacteria</taxon>
        <taxon>Bacillati</taxon>
        <taxon>Chloroflexota</taxon>
        <taxon>Ktedonobacteria</taxon>
        <taxon>Ktedonobacterales</taxon>
        <taxon>Ktedonobacteraceae</taxon>
        <taxon>Ktedonobacter</taxon>
    </lineage>
</organism>
<dbReference type="InParanoid" id="D6TH05"/>
<gene>
    <name evidence="1" type="ORF">Krac_10449</name>
</gene>
<name>D6TH05_KTERA</name>
<evidence type="ECO:0000313" key="1">
    <source>
        <dbReference type="EMBL" id="EFH88934.1"/>
    </source>
</evidence>
<evidence type="ECO:0000313" key="2">
    <source>
        <dbReference type="Proteomes" id="UP000004508"/>
    </source>
</evidence>
<reference evidence="1 2" key="1">
    <citation type="journal article" date="2011" name="Stand. Genomic Sci.">
        <title>Non-contiguous finished genome sequence and contextual data of the filamentous soil bacterium Ktedonobacter racemifer type strain (SOSP1-21).</title>
        <authorList>
            <person name="Chang Y.J."/>
            <person name="Land M."/>
            <person name="Hauser L."/>
            <person name="Chertkov O."/>
            <person name="Del Rio T.G."/>
            <person name="Nolan M."/>
            <person name="Copeland A."/>
            <person name="Tice H."/>
            <person name="Cheng J.F."/>
            <person name="Lucas S."/>
            <person name="Han C."/>
            <person name="Goodwin L."/>
            <person name="Pitluck S."/>
            <person name="Ivanova N."/>
            <person name="Ovchinikova G."/>
            <person name="Pati A."/>
            <person name="Chen A."/>
            <person name="Palaniappan K."/>
            <person name="Mavromatis K."/>
            <person name="Liolios K."/>
            <person name="Brettin T."/>
            <person name="Fiebig A."/>
            <person name="Rohde M."/>
            <person name="Abt B."/>
            <person name="Goker M."/>
            <person name="Detter J.C."/>
            <person name="Woyke T."/>
            <person name="Bristow J."/>
            <person name="Eisen J.A."/>
            <person name="Markowitz V."/>
            <person name="Hugenholtz P."/>
            <person name="Kyrpides N.C."/>
            <person name="Klenk H.P."/>
            <person name="Lapidus A."/>
        </authorList>
    </citation>
    <scope>NUCLEOTIDE SEQUENCE [LARGE SCALE GENOMIC DNA]</scope>
    <source>
        <strain evidence="2">DSM 44963</strain>
    </source>
</reference>
<protein>
    <recommendedName>
        <fullName evidence="3">Transposase IS4 family protein</fullName>
    </recommendedName>
</protein>
<comment type="caution">
    <text evidence="1">The sequence shown here is derived from an EMBL/GenBank/DDBJ whole genome shotgun (WGS) entry which is preliminary data.</text>
</comment>
<keyword evidence="2" id="KW-1185">Reference proteome</keyword>
<dbReference type="Proteomes" id="UP000004508">
    <property type="component" value="Unassembled WGS sequence"/>
</dbReference>
<evidence type="ECO:0008006" key="3">
    <source>
        <dbReference type="Google" id="ProtNLM"/>
    </source>
</evidence>
<accession>D6TH05</accession>